<feature type="compositionally biased region" description="Polar residues" evidence="11">
    <location>
        <begin position="317"/>
        <end position="330"/>
    </location>
</feature>
<keyword evidence="7" id="KW-0594">Phospholipid biosynthesis</keyword>
<comment type="similarity">
    <text evidence="2">Belongs to the cytidylyltransferase family.</text>
</comment>
<evidence type="ECO:0000256" key="9">
    <source>
        <dbReference type="ARBA" id="ARBA00025706"/>
    </source>
</evidence>
<accession>A0A183CV32</accession>
<keyword evidence="8" id="KW-1208">Phospholipid metabolism</keyword>
<dbReference type="PANTHER" id="PTHR10739:SF13">
    <property type="entry name" value="CHOLINE-PHOSPHATE CYTIDYLYLTRANSFERASE"/>
    <property type="match status" value="1"/>
</dbReference>
<dbReference type="PANTHER" id="PTHR10739">
    <property type="entry name" value="CYTIDYLYLTRANSFERASE"/>
    <property type="match status" value="1"/>
</dbReference>
<evidence type="ECO:0000256" key="11">
    <source>
        <dbReference type="SAM" id="MobiDB-lite"/>
    </source>
</evidence>
<keyword evidence="4" id="KW-0808">Transferase</keyword>
<dbReference type="InterPro" id="IPR004821">
    <property type="entry name" value="Cyt_trans-like"/>
</dbReference>
<keyword evidence="14" id="KW-1185">Reference proteome</keyword>
<dbReference type="InterPro" id="IPR045049">
    <property type="entry name" value="Pcy1-like"/>
</dbReference>
<evidence type="ECO:0000256" key="1">
    <source>
        <dbReference type="ARBA" id="ARBA00005189"/>
    </source>
</evidence>
<name>A0A183CV32_9BILA</name>
<dbReference type="WBParaSite" id="GPUH_0000032201-mRNA-1">
    <property type="protein sequence ID" value="GPUH_0000032201-mRNA-1"/>
    <property type="gene ID" value="GPUH_0000032201"/>
</dbReference>
<evidence type="ECO:0000313" key="14">
    <source>
        <dbReference type="Proteomes" id="UP000271098"/>
    </source>
</evidence>
<keyword evidence="3" id="KW-0444">Lipid biosynthesis</keyword>
<dbReference type="EC" id="2.7.7.15" evidence="10"/>
<dbReference type="FunFam" id="3.40.50.620:FF:000016">
    <property type="entry name" value="Putative choline-phosphate cytidylyltransferase B"/>
    <property type="match status" value="1"/>
</dbReference>
<protein>
    <recommendedName>
        <fullName evidence="10">choline-phosphate cytidylyltransferase</fullName>
        <ecNumber evidence="10">2.7.7.15</ecNumber>
    </recommendedName>
</protein>
<keyword evidence="6" id="KW-0443">Lipid metabolism</keyword>
<dbReference type="Proteomes" id="UP000271098">
    <property type="component" value="Unassembled WGS sequence"/>
</dbReference>
<evidence type="ECO:0000259" key="12">
    <source>
        <dbReference type="Pfam" id="PF01467"/>
    </source>
</evidence>
<evidence type="ECO:0000256" key="4">
    <source>
        <dbReference type="ARBA" id="ARBA00022679"/>
    </source>
</evidence>
<feature type="domain" description="Cytidyltransferase-like" evidence="12">
    <location>
        <begin position="72"/>
        <end position="197"/>
    </location>
</feature>
<comment type="pathway">
    <text evidence="1">Lipid metabolism.</text>
</comment>
<evidence type="ECO:0000256" key="5">
    <source>
        <dbReference type="ARBA" id="ARBA00022695"/>
    </source>
</evidence>
<dbReference type="CDD" id="cd02174">
    <property type="entry name" value="CCT"/>
    <property type="match status" value="1"/>
</dbReference>
<sequence length="330" mass="37677">MKIKNSRCVVREFRFQESGSVEANVLSVMLKPAPYSDDPELIALRESIDYSKKITTEMAENDQAGRPVRVFANGVYDLFHYGHAKQLKQAKNAFPNVYLIVGVCGDASALKYKGHTVSTEDERYDGVRHCRYVDEVYKDAPWHCTVEFLKELKIDFLAHDALSYVELGDEDLYEPIRREGMFLETQRTEGVSTSNVVCRIISDYDNYVRRNIQRGYSPEELNVGVLSVRRYQLQNQMDQLKQKSTGFLRTLCNKRDDFLRGFQETLQMNGGIGFNLVGNRLRTLVSRSPPPSHYERQAKNDTVDASSTHDQLVGTLEVTTPAHTQTSEIL</sequence>
<dbReference type="OrthoDB" id="17102at2759"/>
<evidence type="ECO:0000256" key="6">
    <source>
        <dbReference type="ARBA" id="ARBA00023098"/>
    </source>
</evidence>
<feature type="region of interest" description="Disordered" evidence="11">
    <location>
        <begin position="287"/>
        <end position="330"/>
    </location>
</feature>
<organism evidence="15">
    <name type="scientific">Gongylonema pulchrum</name>
    <dbReference type="NCBI Taxonomy" id="637853"/>
    <lineage>
        <taxon>Eukaryota</taxon>
        <taxon>Metazoa</taxon>
        <taxon>Ecdysozoa</taxon>
        <taxon>Nematoda</taxon>
        <taxon>Chromadorea</taxon>
        <taxon>Rhabditida</taxon>
        <taxon>Spirurina</taxon>
        <taxon>Spiruromorpha</taxon>
        <taxon>Spiruroidea</taxon>
        <taxon>Gongylonematidae</taxon>
        <taxon>Gongylonema</taxon>
    </lineage>
</organism>
<evidence type="ECO:0000313" key="13">
    <source>
        <dbReference type="EMBL" id="VDK27865.1"/>
    </source>
</evidence>
<evidence type="ECO:0000256" key="10">
    <source>
        <dbReference type="ARBA" id="ARBA00026101"/>
    </source>
</evidence>
<evidence type="ECO:0000256" key="3">
    <source>
        <dbReference type="ARBA" id="ARBA00022516"/>
    </source>
</evidence>
<evidence type="ECO:0000256" key="8">
    <source>
        <dbReference type="ARBA" id="ARBA00023264"/>
    </source>
</evidence>
<dbReference type="GO" id="GO:0004105">
    <property type="term" value="F:choline-phosphate cytidylyltransferase activity"/>
    <property type="evidence" value="ECO:0007669"/>
    <property type="project" value="UniProtKB-EC"/>
</dbReference>
<dbReference type="GO" id="GO:0031210">
    <property type="term" value="F:phosphatidylcholine binding"/>
    <property type="evidence" value="ECO:0007669"/>
    <property type="project" value="TreeGrafter"/>
</dbReference>
<dbReference type="InterPro" id="IPR041723">
    <property type="entry name" value="CCT"/>
</dbReference>
<dbReference type="NCBIfam" id="TIGR00125">
    <property type="entry name" value="cyt_tran_rel"/>
    <property type="match status" value="1"/>
</dbReference>
<gene>
    <name evidence="13" type="ORF">GPUH_LOCUS323</name>
</gene>
<proteinExistence type="inferred from homology"/>
<evidence type="ECO:0000256" key="2">
    <source>
        <dbReference type="ARBA" id="ARBA00010101"/>
    </source>
</evidence>
<dbReference type="UniPathway" id="UPA00753">
    <property type="reaction ID" value="UER00739"/>
</dbReference>
<feature type="compositionally biased region" description="Basic and acidic residues" evidence="11">
    <location>
        <begin position="293"/>
        <end position="302"/>
    </location>
</feature>
<reference evidence="13 14" key="2">
    <citation type="submission" date="2018-11" db="EMBL/GenBank/DDBJ databases">
        <authorList>
            <consortium name="Pathogen Informatics"/>
        </authorList>
    </citation>
    <scope>NUCLEOTIDE SEQUENCE [LARGE SCALE GENOMIC DNA]</scope>
</reference>
<comment type="pathway">
    <text evidence="9">Phospholipid metabolism; phosphatidylcholine biosynthesis; phosphatidylcholine from phosphocholine: step 1/2.</text>
</comment>
<evidence type="ECO:0000256" key="7">
    <source>
        <dbReference type="ARBA" id="ARBA00023209"/>
    </source>
</evidence>
<dbReference type="InterPro" id="IPR014729">
    <property type="entry name" value="Rossmann-like_a/b/a_fold"/>
</dbReference>
<reference evidence="15" key="1">
    <citation type="submission" date="2016-06" db="UniProtKB">
        <authorList>
            <consortium name="WormBaseParasite"/>
        </authorList>
    </citation>
    <scope>IDENTIFICATION</scope>
</reference>
<dbReference type="SUPFAM" id="SSF52374">
    <property type="entry name" value="Nucleotidylyl transferase"/>
    <property type="match status" value="1"/>
</dbReference>
<dbReference type="Pfam" id="PF01467">
    <property type="entry name" value="CTP_transf_like"/>
    <property type="match status" value="1"/>
</dbReference>
<keyword evidence="5" id="KW-0548">Nucleotidyltransferase</keyword>
<dbReference type="EMBL" id="UYRT01000263">
    <property type="protein sequence ID" value="VDK27865.1"/>
    <property type="molecule type" value="Genomic_DNA"/>
</dbReference>
<dbReference type="AlphaFoldDB" id="A0A183CV32"/>
<evidence type="ECO:0000313" key="15">
    <source>
        <dbReference type="WBParaSite" id="GPUH_0000032201-mRNA-1"/>
    </source>
</evidence>
<dbReference type="Gene3D" id="3.40.50.620">
    <property type="entry name" value="HUPs"/>
    <property type="match status" value="1"/>
</dbReference>